<evidence type="ECO:0000313" key="2">
    <source>
        <dbReference type="Proteomes" id="UP000176952"/>
    </source>
</evidence>
<gene>
    <name evidence="1" type="ORF">A3F54_03175</name>
</gene>
<name>A0A1G2B6Z8_9BACT</name>
<sequence>MQRREKLPAQPDYPQDDIYIQDAQKDSYHLRQFIRTLANITQERHIHEIFSSLYDPFEIKGLGKRFCFLKQMLNDIKEPPHPLLRPDDRFAWAKVALMFRYKKSKSLLKKIIEKAD</sequence>
<comment type="caution">
    <text evidence="1">The sequence shown here is derived from an EMBL/GenBank/DDBJ whole genome shotgun (WGS) entry which is preliminary data.</text>
</comment>
<dbReference type="Proteomes" id="UP000176952">
    <property type="component" value="Unassembled WGS sequence"/>
</dbReference>
<protein>
    <submittedName>
        <fullName evidence="1">Uncharacterized protein</fullName>
    </submittedName>
</protein>
<accession>A0A1G2B6Z8</accession>
<reference evidence="1 2" key="1">
    <citation type="journal article" date="2016" name="Nat. Commun.">
        <title>Thousands of microbial genomes shed light on interconnected biogeochemical processes in an aquifer system.</title>
        <authorList>
            <person name="Anantharaman K."/>
            <person name="Brown C.T."/>
            <person name="Hug L.A."/>
            <person name="Sharon I."/>
            <person name="Castelle C.J."/>
            <person name="Probst A.J."/>
            <person name="Thomas B.C."/>
            <person name="Singh A."/>
            <person name="Wilkins M.J."/>
            <person name="Karaoz U."/>
            <person name="Brodie E.L."/>
            <person name="Williams K.H."/>
            <person name="Hubbard S.S."/>
            <person name="Banfield J.F."/>
        </authorList>
    </citation>
    <scope>NUCLEOTIDE SEQUENCE [LARGE SCALE GENOMIC DNA]</scope>
</reference>
<proteinExistence type="predicted"/>
<dbReference type="AlphaFoldDB" id="A0A1G2B6Z8"/>
<organism evidence="1 2">
    <name type="scientific">Candidatus Kerfeldbacteria bacterium RIFCSPHIGHO2_12_FULL_48_17</name>
    <dbReference type="NCBI Taxonomy" id="1798542"/>
    <lineage>
        <taxon>Bacteria</taxon>
        <taxon>Candidatus Kerfeldiibacteriota</taxon>
    </lineage>
</organism>
<evidence type="ECO:0000313" key="1">
    <source>
        <dbReference type="EMBL" id="OGY84765.1"/>
    </source>
</evidence>
<dbReference type="EMBL" id="MHKD01000011">
    <property type="protein sequence ID" value="OGY84765.1"/>
    <property type="molecule type" value="Genomic_DNA"/>
</dbReference>